<name>A0A3S0JCJ1_9BACT</name>
<reference evidence="1 2" key="1">
    <citation type="submission" date="2018-12" db="EMBL/GenBank/DDBJ databases">
        <title>Hymenobacter gummosus sp. nov., isolated from a spring.</title>
        <authorList>
            <person name="Nie L."/>
        </authorList>
    </citation>
    <scope>NUCLEOTIDE SEQUENCE [LARGE SCALE GENOMIC DNA]</scope>
    <source>
        <strain evidence="1 2">KCTC 52166</strain>
    </source>
</reference>
<evidence type="ECO:0000313" key="2">
    <source>
        <dbReference type="Proteomes" id="UP000282184"/>
    </source>
</evidence>
<comment type="caution">
    <text evidence="1">The sequence shown here is derived from an EMBL/GenBank/DDBJ whole genome shotgun (WGS) entry which is preliminary data.</text>
</comment>
<accession>A0A3S0JCJ1</accession>
<dbReference type="Proteomes" id="UP000282184">
    <property type="component" value="Unassembled WGS sequence"/>
</dbReference>
<evidence type="ECO:0000313" key="1">
    <source>
        <dbReference type="EMBL" id="RTQ47799.1"/>
    </source>
</evidence>
<protein>
    <submittedName>
        <fullName evidence="1">Uncharacterized protein</fullName>
    </submittedName>
</protein>
<proteinExistence type="predicted"/>
<gene>
    <name evidence="1" type="ORF">EJV47_17920</name>
</gene>
<dbReference type="OrthoDB" id="3395557at2"/>
<dbReference type="RefSeq" id="WP_126694557.1">
    <property type="nucleotide sequence ID" value="NZ_RXOF01000011.1"/>
</dbReference>
<dbReference type="AlphaFoldDB" id="A0A3S0JCJ1"/>
<keyword evidence="2" id="KW-1185">Reference proteome</keyword>
<dbReference type="EMBL" id="RXOF01000011">
    <property type="protein sequence ID" value="RTQ47799.1"/>
    <property type="molecule type" value="Genomic_DNA"/>
</dbReference>
<sequence>MDQDLVILALNARWGCAIPFGWVPIIGAGQVPDTEIYSAQAFDQLLKDLGPVIQRLYPGELIEVREGGAVGRPDQEAACWGYDGQEYLYTNDTFDFVLYFSHEGTVTVGGRQLLAEIHRRWPAYRQHLWSGKLS</sequence>
<organism evidence="1 2">
    <name type="scientific">Hymenobacter gummosus</name>
    <dbReference type="NCBI Taxonomy" id="1776032"/>
    <lineage>
        <taxon>Bacteria</taxon>
        <taxon>Pseudomonadati</taxon>
        <taxon>Bacteroidota</taxon>
        <taxon>Cytophagia</taxon>
        <taxon>Cytophagales</taxon>
        <taxon>Hymenobacteraceae</taxon>
        <taxon>Hymenobacter</taxon>
    </lineage>
</organism>